<proteinExistence type="predicted"/>
<evidence type="ECO:0000313" key="2">
    <source>
        <dbReference type="EMBL" id="KAF2681901.1"/>
    </source>
</evidence>
<dbReference type="OrthoDB" id="2910287at2759"/>
<keyword evidence="1" id="KW-0732">Signal</keyword>
<dbReference type="Proteomes" id="UP000799291">
    <property type="component" value="Unassembled WGS sequence"/>
</dbReference>
<organism evidence="2 3">
    <name type="scientific">Lentithecium fluviatile CBS 122367</name>
    <dbReference type="NCBI Taxonomy" id="1168545"/>
    <lineage>
        <taxon>Eukaryota</taxon>
        <taxon>Fungi</taxon>
        <taxon>Dikarya</taxon>
        <taxon>Ascomycota</taxon>
        <taxon>Pezizomycotina</taxon>
        <taxon>Dothideomycetes</taxon>
        <taxon>Pleosporomycetidae</taxon>
        <taxon>Pleosporales</taxon>
        <taxon>Massarineae</taxon>
        <taxon>Lentitheciaceae</taxon>
        <taxon>Lentithecium</taxon>
    </lineage>
</organism>
<dbReference type="EMBL" id="MU005589">
    <property type="protein sequence ID" value="KAF2681901.1"/>
    <property type="molecule type" value="Genomic_DNA"/>
</dbReference>
<accession>A0A6G1IVC9</accession>
<reference evidence="2" key="1">
    <citation type="journal article" date="2020" name="Stud. Mycol.">
        <title>101 Dothideomycetes genomes: a test case for predicting lifestyles and emergence of pathogens.</title>
        <authorList>
            <person name="Haridas S."/>
            <person name="Albert R."/>
            <person name="Binder M."/>
            <person name="Bloem J."/>
            <person name="Labutti K."/>
            <person name="Salamov A."/>
            <person name="Andreopoulos B."/>
            <person name="Baker S."/>
            <person name="Barry K."/>
            <person name="Bills G."/>
            <person name="Bluhm B."/>
            <person name="Cannon C."/>
            <person name="Castanera R."/>
            <person name="Culley D."/>
            <person name="Daum C."/>
            <person name="Ezra D."/>
            <person name="Gonzalez J."/>
            <person name="Henrissat B."/>
            <person name="Kuo A."/>
            <person name="Liang C."/>
            <person name="Lipzen A."/>
            <person name="Lutzoni F."/>
            <person name="Magnuson J."/>
            <person name="Mondo S."/>
            <person name="Nolan M."/>
            <person name="Ohm R."/>
            <person name="Pangilinan J."/>
            <person name="Park H.-J."/>
            <person name="Ramirez L."/>
            <person name="Alfaro M."/>
            <person name="Sun H."/>
            <person name="Tritt A."/>
            <person name="Yoshinaga Y."/>
            <person name="Zwiers L.-H."/>
            <person name="Turgeon B."/>
            <person name="Goodwin S."/>
            <person name="Spatafora J."/>
            <person name="Crous P."/>
            <person name="Grigoriev I."/>
        </authorList>
    </citation>
    <scope>NUCLEOTIDE SEQUENCE</scope>
    <source>
        <strain evidence="2">CBS 122367</strain>
    </source>
</reference>
<evidence type="ECO:0000256" key="1">
    <source>
        <dbReference type="SAM" id="SignalP"/>
    </source>
</evidence>
<dbReference type="AlphaFoldDB" id="A0A6G1IVC9"/>
<name>A0A6G1IVC9_9PLEO</name>
<sequence>MKTAAAVALALAATGFAAPSNLVARETSNVHIGTEIAFRTDNGGVDANPEVTIDQCFDLPQEYWLRLTSISPNGNIKCNAYSGPGCSGVTQEGGWINREVINLASAPWNFDNRAFSLFCTRR</sequence>
<feature type="signal peptide" evidence="1">
    <location>
        <begin position="1"/>
        <end position="17"/>
    </location>
</feature>
<keyword evidence="3" id="KW-1185">Reference proteome</keyword>
<feature type="chain" id="PRO_5026210156" evidence="1">
    <location>
        <begin position="18"/>
        <end position="122"/>
    </location>
</feature>
<gene>
    <name evidence="2" type="ORF">K458DRAFT_391412</name>
</gene>
<evidence type="ECO:0000313" key="3">
    <source>
        <dbReference type="Proteomes" id="UP000799291"/>
    </source>
</evidence>
<protein>
    <submittedName>
        <fullName evidence="2">Uncharacterized protein</fullName>
    </submittedName>
</protein>